<feature type="coiled-coil region" evidence="5">
    <location>
        <begin position="22"/>
        <end position="49"/>
    </location>
</feature>
<feature type="signal peptide" evidence="6">
    <location>
        <begin position="1"/>
        <end position="21"/>
    </location>
</feature>
<keyword evidence="3" id="KW-0813">Transport</keyword>
<evidence type="ECO:0000313" key="9">
    <source>
        <dbReference type="Proteomes" id="UP000626697"/>
    </source>
</evidence>
<evidence type="ECO:0000313" key="8">
    <source>
        <dbReference type="EMBL" id="MBA9026868.1"/>
    </source>
</evidence>
<dbReference type="PANTHER" id="PTHR30532">
    <property type="entry name" value="IRON III DICITRATE-BINDING PERIPLASMIC PROTEIN"/>
    <property type="match status" value="1"/>
</dbReference>
<proteinExistence type="inferred from homology"/>
<dbReference type="PANTHER" id="PTHR30532:SF28">
    <property type="entry name" value="PETROBACTIN-BINDING PROTEIN YCLQ"/>
    <property type="match status" value="1"/>
</dbReference>
<dbReference type="PROSITE" id="PS51257">
    <property type="entry name" value="PROKAR_LIPOPROTEIN"/>
    <property type="match status" value="1"/>
</dbReference>
<dbReference type="Proteomes" id="UP000626697">
    <property type="component" value="Unassembled WGS sequence"/>
</dbReference>
<reference evidence="8 9" key="1">
    <citation type="submission" date="2020-08" db="EMBL/GenBank/DDBJ databases">
        <title>Genomic Encyclopedia of Type Strains, Phase IV (KMG-IV): sequencing the most valuable type-strain genomes for metagenomic binning, comparative biology and taxonomic classification.</title>
        <authorList>
            <person name="Goeker M."/>
        </authorList>
    </citation>
    <scope>NUCLEOTIDE SEQUENCE [LARGE SCALE GENOMIC DNA]</scope>
    <source>
        <strain evidence="8 9">DSM 105481</strain>
    </source>
</reference>
<evidence type="ECO:0000256" key="5">
    <source>
        <dbReference type="SAM" id="Coils"/>
    </source>
</evidence>
<dbReference type="InterPro" id="IPR051313">
    <property type="entry name" value="Bact_iron-sidero_bind"/>
</dbReference>
<evidence type="ECO:0000259" key="7">
    <source>
        <dbReference type="PROSITE" id="PS50983"/>
    </source>
</evidence>
<dbReference type="CDD" id="cd01140">
    <property type="entry name" value="FatB"/>
    <property type="match status" value="1"/>
</dbReference>
<evidence type="ECO:0000256" key="4">
    <source>
        <dbReference type="ARBA" id="ARBA00022729"/>
    </source>
</evidence>
<dbReference type="PROSITE" id="PS50983">
    <property type="entry name" value="FE_B12_PBP"/>
    <property type="match status" value="1"/>
</dbReference>
<name>A0ABR6CPA7_9BACI</name>
<dbReference type="Gene3D" id="3.40.50.1980">
    <property type="entry name" value="Nitrogenase molybdenum iron protein domain"/>
    <property type="match status" value="2"/>
</dbReference>
<evidence type="ECO:0000256" key="6">
    <source>
        <dbReference type="SAM" id="SignalP"/>
    </source>
</evidence>
<comment type="caution">
    <text evidence="8">The sequence shown here is derived from an EMBL/GenBank/DDBJ whole genome shotgun (WGS) entry which is preliminary data.</text>
</comment>
<organism evidence="8 9">
    <name type="scientific">Peribacillus huizhouensis</name>
    <dbReference type="NCBI Taxonomy" id="1501239"/>
    <lineage>
        <taxon>Bacteria</taxon>
        <taxon>Bacillati</taxon>
        <taxon>Bacillota</taxon>
        <taxon>Bacilli</taxon>
        <taxon>Bacillales</taxon>
        <taxon>Bacillaceae</taxon>
        <taxon>Peribacillus</taxon>
    </lineage>
</organism>
<dbReference type="SUPFAM" id="SSF53807">
    <property type="entry name" value="Helical backbone' metal receptor"/>
    <property type="match status" value="1"/>
</dbReference>
<keyword evidence="4 6" id="KW-0732">Signal</keyword>
<keyword evidence="9" id="KW-1185">Reference proteome</keyword>
<keyword evidence="5" id="KW-0175">Coiled coil</keyword>
<dbReference type="EMBL" id="JACJHX010000005">
    <property type="protein sequence ID" value="MBA9026868.1"/>
    <property type="molecule type" value="Genomic_DNA"/>
</dbReference>
<comment type="subcellular location">
    <subcellularLocation>
        <location evidence="1">Cell membrane</location>
        <topology evidence="1">Lipid-anchor</topology>
    </subcellularLocation>
</comment>
<accession>A0ABR6CPA7</accession>
<protein>
    <submittedName>
        <fullName evidence="8">Iron complex transport system substrate-binding protein</fullName>
    </submittedName>
</protein>
<sequence>MKKIYVALLISMLAIFMVACGSDKQEKSNANAKEEVKKEEVQSESKEITVKHLLGETTVPTLPEKVAVFDMGSLDTLDKLGVESVVAVPHQGLPNYLNKYEGTTENAGGLKEPDFEKLAEVAPDLIIISGRQSESYEELSKIAPTIYMGVDTNKYMESFEQNVTTLGEIFGKEDEAAKELVNVEKSIDELKTTVNPEKTGLIVLSNGGKVSAYGPNSRFGIIHDVFGVKAVDDQLEVSTHGQSISFEYIVEKNPDYLFVVDRDAVAGDGAAAKTTIENDLVKGTKAFKEGNIVYLDPAYWYLSGGGLESVQEMVNEISEGLK</sequence>
<comment type="similarity">
    <text evidence="2">Belongs to the bacterial solute-binding protein 8 family.</text>
</comment>
<evidence type="ECO:0000256" key="2">
    <source>
        <dbReference type="ARBA" id="ARBA00008814"/>
    </source>
</evidence>
<dbReference type="InterPro" id="IPR002491">
    <property type="entry name" value="ABC_transptr_periplasmic_BD"/>
</dbReference>
<evidence type="ECO:0000256" key="1">
    <source>
        <dbReference type="ARBA" id="ARBA00004193"/>
    </source>
</evidence>
<evidence type="ECO:0000256" key="3">
    <source>
        <dbReference type="ARBA" id="ARBA00022448"/>
    </source>
</evidence>
<dbReference type="Pfam" id="PF01497">
    <property type="entry name" value="Peripla_BP_2"/>
    <property type="match status" value="1"/>
</dbReference>
<dbReference type="InterPro" id="IPR033870">
    <property type="entry name" value="FatB"/>
</dbReference>
<feature type="domain" description="Fe/B12 periplasmic-binding" evidence="7">
    <location>
        <begin position="65"/>
        <end position="322"/>
    </location>
</feature>
<feature type="chain" id="PRO_5046894230" evidence="6">
    <location>
        <begin position="22"/>
        <end position="322"/>
    </location>
</feature>
<dbReference type="RefSeq" id="WP_028393668.1">
    <property type="nucleotide sequence ID" value="NZ_JACJHX010000005.1"/>
</dbReference>
<gene>
    <name evidence="8" type="ORF">HNP81_002153</name>
</gene>